<dbReference type="Proteomes" id="UP000321058">
    <property type="component" value="Unassembled WGS sequence"/>
</dbReference>
<dbReference type="RefSeq" id="WP_281291438.1">
    <property type="nucleotide sequence ID" value="NZ_BKAJ01000033.1"/>
</dbReference>
<reference evidence="2 3" key="1">
    <citation type="submission" date="2019-07" db="EMBL/GenBank/DDBJ databases">
        <title>Whole genome shotgun sequence of Reyranella soli NBRC 108950.</title>
        <authorList>
            <person name="Hosoyama A."/>
            <person name="Uohara A."/>
            <person name="Ohji S."/>
            <person name="Ichikawa N."/>
        </authorList>
    </citation>
    <scope>NUCLEOTIDE SEQUENCE [LARGE SCALE GENOMIC DNA]</scope>
    <source>
        <strain evidence="2 3">NBRC 108950</strain>
    </source>
</reference>
<proteinExistence type="predicted"/>
<keyword evidence="1" id="KW-0472">Membrane</keyword>
<name>A0A512N7V1_9HYPH</name>
<gene>
    <name evidence="2" type="ORF">RSO01_22320</name>
</gene>
<keyword evidence="1" id="KW-1133">Transmembrane helix</keyword>
<evidence type="ECO:0000256" key="1">
    <source>
        <dbReference type="SAM" id="Phobius"/>
    </source>
</evidence>
<sequence length="42" mass="4997">MTTDQFYYLLLVIFSFVGFGVSIGIAYIRYRRWLATQPPRHV</sequence>
<keyword evidence="3" id="KW-1185">Reference proteome</keyword>
<dbReference type="AlphaFoldDB" id="A0A512N7V1"/>
<feature type="transmembrane region" description="Helical" evidence="1">
    <location>
        <begin position="6"/>
        <end position="28"/>
    </location>
</feature>
<evidence type="ECO:0000313" key="2">
    <source>
        <dbReference type="EMBL" id="GEP55066.1"/>
    </source>
</evidence>
<accession>A0A512N7V1</accession>
<organism evidence="2 3">
    <name type="scientific">Reyranella soli</name>
    <dbReference type="NCBI Taxonomy" id="1230389"/>
    <lineage>
        <taxon>Bacteria</taxon>
        <taxon>Pseudomonadati</taxon>
        <taxon>Pseudomonadota</taxon>
        <taxon>Alphaproteobacteria</taxon>
        <taxon>Hyphomicrobiales</taxon>
        <taxon>Reyranellaceae</taxon>
        <taxon>Reyranella</taxon>
    </lineage>
</organism>
<keyword evidence="1" id="KW-0812">Transmembrane</keyword>
<dbReference type="EMBL" id="BKAJ01000033">
    <property type="protein sequence ID" value="GEP55066.1"/>
    <property type="molecule type" value="Genomic_DNA"/>
</dbReference>
<evidence type="ECO:0000313" key="3">
    <source>
        <dbReference type="Proteomes" id="UP000321058"/>
    </source>
</evidence>
<comment type="caution">
    <text evidence="2">The sequence shown here is derived from an EMBL/GenBank/DDBJ whole genome shotgun (WGS) entry which is preliminary data.</text>
</comment>
<protein>
    <submittedName>
        <fullName evidence="2">Uncharacterized protein</fullName>
    </submittedName>
</protein>